<name>A0A9D4IH59_DREPO</name>
<keyword evidence="2" id="KW-1185">Reference proteome</keyword>
<dbReference type="Proteomes" id="UP000828390">
    <property type="component" value="Unassembled WGS sequence"/>
</dbReference>
<reference evidence="1" key="2">
    <citation type="submission" date="2020-11" db="EMBL/GenBank/DDBJ databases">
        <authorList>
            <person name="McCartney M.A."/>
            <person name="Auch B."/>
            <person name="Kono T."/>
            <person name="Mallez S."/>
            <person name="Becker A."/>
            <person name="Gohl D.M."/>
            <person name="Silverstein K.A.T."/>
            <person name="Koren S."/>
            <person name="Bechman K.B."/>
            <person name="Herman A."/>
            <person name="Abrahante J.E."/>
            <person name="Garbe J."/>
        </authorList>
    </citation>
    <scope>NUCLEOTIDE SEQUENCE</scope>
    <source>
        <strain evidence="1">Duluth1</strain>
        <tissue evidence="1">Whole animal</tissue>
    </source>
</reference>
<evidence type="ECO:0000313" key="2">
    <source>
        <dbReference type="Proteomes" id="UP000828390"/>
    </source>
</evidence>
<organism evidence="1 2">
    <name type="scientific">Dreissena polymorpha</name>
    <name type="common">Zebra mussel</name>
    <name type="synonym">Mytilus polymorpha</name>
    <dbReference type="NCBI Taxonomy" id="45954"/>
    <lineage>
        <taxon>Eukaryota</taxon>
        <taxon>Metazoa</taxon>
        <taxon>Spiralia</taxon>
        <taxon>Lophotrochozoa</taxon>
        <taxon>Mollusca</taxon>
        <taxon>Bivalvia</taxon>
        <taxon>Autobranchia</taxon>
        <taxon>Heteroconchia</taxon>
        <taxon>Euheterodonta</taxon>
        <taxon>Imparidentia</taxon>
        <taxon>Neoheterodontei</taxon>
        <taxon>Myida</taxon>
        <taxon>Dreissenoidea</taxon>
        <taxon>Dreissenidae</taxon>
        <taxon>Dreissena</taxon>
    </lineage>
</organism>
<evidence type="ECO:0000313" key="1">
    <source>
        <dbReference type="EMBL" id="KAH3773960.1"/>
    </source>
</evidence>
<reference evidence="1" key="1">
    <citation type="journal article" date="2019" name="bioRxiv">
        <title>The Genome of the Zebra Mussel, Dreissena polymorpha: A Resource for Invasive Species Research.</title>
        <authorList>
            <person name="McCartney M.A."/>
            <person name="Auch B."/>
            <person name="Kono T."/>
            <person name="Mallez S."/>
            <person name="Zhang Y."/>
            <person name="Obille A."/>
            <person name="Becker A."/>
            <person name="Abrahante J.E."/>
            <person name="Garbe J."/>
            <person name="Badalamenti J.P."/>
            <person name="Herman A."/>
            <person name="Mangelson H."/>
            <person name="Liachko I."/>
            <person name="Sullivan S."/>
            <person name="Sone E.D."/>
            <person name="Koren S."/>
            <person name="Silverstein K.A.T."/>
            <person name="Beckman K.B."/>
            <person name="Gohl D.M."/>
        </authorList>
    </citation>
    <scope>NUCLEOTIDE SEQUENCE</scope>
    <source>
        <strain evidence="1">Duluth1</strain>
        <tissue evidence="1">Whole animal</tissue>
    </source>
</reference>
<accession>A0A9D4IH59</accession>
<dbReference type="EMBL" id="JAIWYP010000009">
    <property type="protein sequence ID" value="KAH3773960.1"/>
    <property type="molecule type" value="Genomic_DNA"/>
</dbReference>
<comment type="caution">
    <text evidence="1">The sequence shown here is derived from an EMBL/GenBank/DDBJ whole genome shotgun (WGS) entry which is preliminary data.</text>
</comment>
<proteinExistence type="predicted"/>
<gene>
    <name evidence="1" type="ORF">DPMN_175331</name>
</gene>
<protein>
    <submittedName>
        <fullName evidence="1">Uncharacterized protein</fullName>
    </submittedName>
</protein>
<sequence length="63" mass="6941">MGLLGQNRLSLAIDAVVMKIIIRTSLIMVRSWDWIATKYMKLGTHSGYSPLMVISALVSCCSP</sequence>
<dbReference type="AlphaFoldDB" id="A0A9D4IH59"/>